<protein>
    <submittedName>
        <fullName evidence="1">Uncharacterized protein</fullName>
    </submittedName>
</protein>
<organism evidence="1 2">
    <name type="scientific">Gigaspora rosea</name>
    <dbReference type="NCBI Taxonomy" id="44941"/>
    <lineage>
        <taxon>Eukaryota</taxon>
        <taxon>Fungi</taxon>
        <taxon>Fungi incertae sedis</taxon>
        <taxon>Mucoromycota</taxon>
        <taxon>Glomeromycotina</taxon>
        <taxon>Glomeromycetes</taxon>
        <taxon>Diversisporales</taxon>
        <taxon>Gigasporaceae</taxon>
        <taxon>Gigaspora</taxon>
    </lineage>
</organism>
<dbReference type="AlphaFoldDB" id="A0A397UJM0"/>
<comment type="caution">
    <text evidence="1">The sequence shown here is derived from an EMBL/GenBank/DDBJ whole genome shotgun (WGS) entry which is preliminary data.</text>
</comment>
<name>A0A397UJM0_9GLOM</name>
<sequence>MSEMKYCEVYQVTDLVKFRSLGGEMWRRAVKNGLVKKNGRKKEEKSTKIKLSEAIKILARILYEREHVEYKEHIYSFDEILNNTKINVFKFDLTNCLVLASTSKEGLNTIANLGISMISRAALVLNVDNYHNIYTSQQPDITTIAINPKIVDDELITKHLNKRFIINLGVPYYDQRWDSQKVCSNNELIEN</sequence>
<evidence type="ECO:0000313" key="1">
    <source>
        <dbReference type="EMBL" id="RIB09317.1"/>
    </source>
</evidence>
<dbReference type="OrthoDB" id="2436309at2759"/>
<dbReference type="Proteomes" id="UP000266673">
    <property type="component" value="Unassembled WGS sequence"/>
</dbReference>
<reference evidence="1 2" key="1">
    <citation type="submission" date="2018-06" db="EMBL/GenBank/DDBJ databases">
        <title>Comparative genomics reveals the genomic features of Rhizophagus irregularis, R. cerebriforme, R. diaphanum and Gigaspora rosea, and their symbiotic lifestyle signature.</title>
        <authorList>
            <person name="Morin E."/>
            <person name="San Clemente H."/>
            <person name="Chen E.C.H."/>
            <person name="De La Providencia I."/>
            <person name="Hainaut M."/>
            <person name="Kuo A."/>
            <person name="Kohler A."/>
            <person name="Murat C."/>
            <person name="Tang N."/>
            <person name="Roy S."/>
            <person name="Loubradou J."/>
            <person name="Henrissat B."/>
            <person name="Grigoriev I.V."/>
            <person name="Corradi N."/>
            <person name="Roux C."/>
            <person name="Martin F.M."/>
        </authorList>
    </citation>
    <scope>NUCLEOTIDE SEQUENCE [LARGE SCALE GENOMIC DNA]</scope>
    <source>
        <strain evidence="1 2">DAOM 194757</strain>
    </source>
</reference>
<dbReference type="EMBL" id="QKWP01001390">
    <property type="protein sequence ID" value="RIB09317.1"/>
    <property type="molecule type" value="Genomic_DNA"/>
</dbReference>
<gene>
    <name evidence="1" type="ORF">C2G38_2209250</name>
</gene>
<accession>A0A397UJM0</accession>
<proteinExistence type="predicted"/>
<evidence type="ECO:0000313" key="2">
    <source>
        <dbReference type="Proteomes" id="UP000266673"/>
    </source>
</evidence>
<keyword evidence="2" id="KW-1185">Reference proteome</keyword>